<reference evidence="13 14" key="1">
    <citation type="submission" date="2018-07" db="EMBL/GenBank/DDBJ databases">
        <title>Halomonas rutogse sp. nov., isolated from Lake TangqianCo on Tibetan Plateau.</title>
        <authorList>
            <person name="Lu H."/>
            <person name="Xing P."/>
            <person name="Wu Q."/>
        </authorList>
    </citation>
    <scope>NUCLEOTIDE SEQUENCE [LARGE SCALE GENOMIC DNA]</scope>
    <source>
        <strain evidence="13 14">TQ8S</strain>
    </source>
</reference>
<feature type="transmembrane region" description="Helical" evidence="9">
    <location>
        <begin position="324"/>
        <end position="346"/>
    </location>
</feature>
<dbReference type="Pfam" id="PF00990">
    <property type="entry name" value="GGDEF"/>
    <property type="match status" value="1"/>
</dbReference>
<dbReference type="PROSITE" id="PS50887">
    <property type="entry name" value="GGDEF"/>
    <property type="match status" value="1"/>
</dbReference>
<keyword evidence="14" id="KW-1185">Reference proteome</keyword>
<dbReference type="Proteomes" id="UP000253204">
    <property type="component" value="Unassembled WGS sequence"/>
</dbReference>
<evidence type="ECO:0000256" key="9">
    <source>
        <dbReference type="SAM" id="Phobius"/>
    </source>
</evidence>
<feature type="domain" description="PAS" evidence="10">
    <location>
        <begin position="361"/>
        <end position="432"/>
    </location>
</feature>
<evidence type="ECO:0000256" key="2">
    <source>
        <dbReference type="ARBA" id="ARBA00004370"/>
    </source>
</evidence>
<dbReference type="InterPro" id="IPR013767">
    <property type="entry name" value="PAS_fold"/>
</dbReference>
<keyword evidence="8" id="KW-0902">Two-component regulatory system</keyword>
<dbReference type="NCBIfam" id="TIGR00254">
    <property type="entry name" value="GGDEF"/>
    <property type="match status" value="1"/>
</dbReference>
<comment type="cofactor">
    <cofactor evidence="1">
        <name>Mg(2+)</name>
        <dbReference type="ChEBI" id="CHEBI:18420"/>
    </cofactor>
</comment>
<organism evidence="13 14">
    <name type="scientific">Vreelandella rituensis</name>
    <dbReference type="NCBI Taxonomy" id="2282306"/>
    <lineage>
        <taxon>Bacteria</taxon>
        <taxon>Pseudomonadati</taxon>
        <taxon>Pseudomonadota</taxon>
        <taxon>Gammaproteobacteria</taxon>
        <taxon>Oceanospirillales</taxon>
        <taxon>Halomonadaceae</taxon>
        <taxon>Vreelandella</taxon>
    </lineage>
</organism>
<dbReference type="PROSITE" id="PS50112">
    <property type="entry name" value="PAS"/>
    <property type="match status" value="1"/>
</dbReference>
<keyword evidence="5" id="KW-0547">Nucleotide-binding</keyword>
<comment type="caution">
    <text evidence="13">The sequence shown here is derived from an EMBL/GenBank/DDBJ whole genome shotgun (WGS) entry which is preliminary data.</text>
</comment>
<dbReference type="Pfam" id="PF21623">
    <property type="entry name" value="HK_sensor_dom_bact"/>
    <property type="match status" value="1"/>
</dbReference>
<dbReference type="CDD" id="cd01949">
    <property type="entry name" value="GGDEF"/>
    <property type="match status" value="1"/>
</dbReference>
<comment type="subcellular location">
    <subcellularLocation>
        <location evidence="2">Membrane</location>
    </subcellularLocation>
</comment>
<keyword evidence="6" id="KW-0418">Kinase</keyword>
<keyword evidence="7" id="KW-0067">ATP-binding</keyword>
<keyword evidence="9" id="KW-1133">Transmembrane helix</keyword>
<dbReference type="PANTHER" id="PTHR44757:SF2">
    <property type="entry name" value="BIOFILM ARCHITECTURE MAINTENANCE PROTEIN MBAA"/>
    <property type="match status" value="1"/>
</dbReference>
<dbReference type="SMART" id="SM00091">
    <property type="entry name" value="PAS"/>
    <property type="match status" value="1"/>
</dbReference>
<evidence type="ECO:0000259" key="12">
    <source>
        <dbReference type="PROSITE" id="PS50887"/>
    </source>
</evidence>
<dbReference type="Gene3D" id="3.30.70.270">
    <property type="match status" value="1"/>
</dbReference>
<name>A0A368TMU8_9GAMM</name>
<protein>
    <submittedName>
        <fullName evidence="13">Diguanylate cyclase</fullName>
    </submittedName>
</protein>
<dbReference type="GO" id="GO:0005524">
    <property type="term" value="F:ATP binding"/>
    <property type="evidence" value="ECO:0007669"/>
    <property type="project" value="UniProtKB-KW"/>
</dbReference>
<evidence type="ECO:0000256" key="1">
    <source>
        <dbReference type="ARBA" id="ARBA00001946"/>
    </source>
</evidence>
<dbReference type="AlphaFoldDB" id="A0A368TMU8"/>
<evidence type="ECO:0000259" key="10">
    <source>
        <dbReference type="PROSITE" id="PS50112"/>
    </source>
</evidence>
<evidence type="ECO:0000256" key="6">
    <source>
        <dbReference type="ARBA" id="ARBA00022777"/>
    </source>
</evidence>
<evidence type="ECO:0000259" key="11">
    <source>
        <dbReference type="PROSITE" id="PS50113"/>
    </source>
</evidence>
<dbReference type="PROSITE" id="PS50113">
    <property type="entry name" value="PAC"/>
    <property type="match status" value="1"/>
</dbReference>
<dbReference type="InterPro" id="IPR048760">
    <property type="entry name" value="VP0354-like_sensor_dom"/>
</dbReference>
<dbReference type="GO" id="GO:0006355">
    <property type="term" value="P:regulation of DNA-templated transcription"/>
    <property type="evidence" value="ECO:0007669"/>
    <property type="project" value="InterPro"/>
</dbReference>
<dbReference type="GO" id="GO:0016301">
    <property type="term" value="F:kinase activity"/>
    <property type="evidence" value="ECO:0007669"/>
    <property type="project" value="UniProtKB-KW"/>
</dbReference>
<evidence type="ECO:0000256" key="4">
    <source>
        <dbReference type="ARBA" id="ARBA00022679"/>
    </source>
</evidence>
<dbReference type="SMART" id="SM00267">
    <property type="entry name" value="GGDEF"/>
    <property type="match status" value="1"/>
</dbReference>
<evidence type="ECO:0000256" key="3">
    <source>
        <dbReference type="ARBA" id="ARBA00022553"/>
    </source>
</evidence>
<dbReference type="SUPFAM" id="SSF103190">
    <property type="entry name" value="Sensory domain-like"/>
    <property type="match status" value="2"/>
</dbReference>
<keyword evidence="9" id="KW-0812">Transmembrane</keyword>
<dbReference type="SUPFAM" id="SSF55073">
    <property type="entry name" value="Nucleotide cyclase"/>
    <property type="match status" value="1"/>
</dbReference>
<dbReference type="InterPro" id="IPR000700">
    <property type="entry name" value="PAS-assoc_C"/>
</dbReference>
<gene>
    <name evidence="13" type="ORF">DU506_19690</name>
</gene>
<dbReference type="Pfam" id="PF00989">
    <property type="entry name" value="PAS"/>
    <property type="match status" value="1"/>
</dbReference>
<dbReference type="CDD" id="cd12914">
    <property type="entry name" value="PDC1_DGC_like"/>
    <property type="match status" value="1"/>
</dbReference>
<dbReference type="InterPro" id="IPR052155">
    <property type="entry name" value="Biofilm_reg_signaling"/>
</dbReference>
<dbReference type="InterPro" id="IPR029151">
    <property type="entry name" value="Sensor-like_sf"/>
</dbReference>
<evidence type="ECO:0000256" key="5">
    <source>
        <dbReference type="ARBA" id="ARBA00022741"/>
    </source>
</evidence>
<evidence type="ECO:0000313" key="13">
    <source>
        <dbReference type="EMBL" id="RCV85914.1"/>
    </source>
</evidence>
<dbReference type="PANTHER" id="PTHR44757">
    <property type="entry name" value="DIGUANYLATE CYCLASE DGCP"/>
    <property type="match status" value="1"/>
</dbReference>
<dbReference type="GO" id="GO:0016020">
    <property type="term" value="C:membrane"/>
    <property type="evidence" value="ECO:0007669"/>
    <property type="project" value="UniProtKB-SubCell"/>
</dbReference>
<dbReference type="InterPro" id="IPR043128">
    <property type="entry name" value="Rev_trsase/Diguanyl_cyclase"/>
</dbReference>
<keyword evidence="4" id="KW-0808">Transferase</keyword>
<dbReference type="InterPro" id="IPR000014">
    <property type="entry name" value="PAS"/>
</dbReference>
<dbReference type="CDD" id="cd00130">
    <property type="entry name" value="PAS"/>
    <property type="match status" value="1"/>
</dbReference>
<evidence type="ECO:0000256" key="7">
    <source>
        <dbReference type="ARBA" id="ARBA00022840"/>
    </source>
</evidence>
<dbReference type="Gene3D" id="3.30.450.20">
    <property type="entry name" value="PAS domain"/>
    <property type="match status" value="2"/>
</dbReference>
<sequence>MSLKNLRTRLVLAIVVPVVLVTATLSPIFRAHLDARLEGTQGSAQAMLKAGHESLQRGMNESLNHALATAEISLLKRYLSQVGKAHSPYQADTQQLTAERLASLFDTLLTHDGRYTKLVLIDLQGRELLHVRHGQPRHQQLLATSHADTAYFQEAMTLLPRDLYVSPPGRNLRYENADGGVVPVVNIATPVFDAQGERKGVLLVSLDWQYLTAGMRHAMSVGEAAQPLLVDARGTWLLADTQGPMRLGRSFSAEFPDAWEALSRRNRGQTDLGDRLLLFQTEDIRIQNYRSQAGMVHSLPGYHPWQLGIMLPKPSLGTLLSQDLAPLLIMTLLYGLSIVFGVFWALSSHRQRVLKLQAQQYAKEVRDLYEHAPCGYHSLDADGHIVKMNRTELDWLGYRADEVIGKAHYRDFITPETREAFEKAFQGVLGPDQEGSAECELLTRHGETLPVVIQASAYTTRRGFVHSRAMVFDLSERKQLEETLARQAMTDPLTGLGNRRYLEDQAAMQIARAKRSGEPLSLIAIDLDRFKRINDTYGHDVGDCVLQAFANQAKKLLREEDVLCRMGGEEFAALLPTTSAAQAMQVAERLRTALETSPVDVAHDVTEDGWLFYTASLGVTLVSAGETSLKPAIKRADQGLYAAKKAGRNQAHWQAV</sequence>
<dbReference type="SUPFAM" id="SSF55785">
    <property type="entry name" value="PYP-like sensor domain (PAS domain)"/>
    <property type="match status" value="1"/>
</dbReference>
<dbReference type="FunFam" id="3.30.70.270:FF:000001">
    <property type="entry name" value="Diguanylate cyclase domain protein"/>
    <property type="match status" value="1"/>
</dbReference>
<dbReference type="EMBL" id="QPIJ01000083">
    <property type="protein sequence ID" value="RCV85914.1"/>
    <property type="molecule type" value="Genomic_DNA"/>
</dbReference>
<evidence type="ECO:0000256" key="8">
    <source>
        <dbReference type="ARBA" id="ARBA00023012"/>
    </source>
</evidence>
<dbReference type="OrthoDB" id="9812260at2"/>
<dbReference type="RefSeq" id="WP_114488568.1">
    <property type="nucleotide sequence ID" value="NZ_CBCSHM010000097.1"/>
</dbReference>
<feature type="domain" description="GGDEF" evidence="12">
    <location>
        <begin position="518"/>
        <end position="656"/>
    </location>
</feature>
<keyword evidence="3" id="KW-0597">Phosphoprotein</keyword>
<dbReference type="NCBIfam" id="TIGR00229">
    <property type="entry name" value="sensory_box"/>
    <property type="match status" value="1"/>
</dbReference>
<dbReference type="GO" id="GO:0000160">
    <property type="term" value="P:phosphorelay signal transduction system"/>
    <property type="evidence" value="ECO:0007669"/>
    <property type="project" value="UniProtKB-KW"/>
</dbReference>
<dbReference type="InterPro" id="IPR035965">
    <property type="entry name" value="PAS-like_dom_sf"/>
</dbReference>
<feature type="domain" description="PAC" evidence="11">
    <location>
        <begin position="435"/>
        <end position="486"/>
    </location>
</feature>
<evidence type="ECO:0000313" key="14">
    <source>
        <dbReference type="Proteomes" id="UP000253204"/>
    </source>
</evidence>
<dbReference type="InterPro" id="IPR029787">
    <property type="entry name" value="Nucleotide_cyclase"/>
</dbReference>
<dbReference type="InterPro" id="IPR000160">
    <property type="entry name" value="GGDEF_dom"/>
</dbReference>
<accession>A0A368TMU8</accession>
<proteinExistence type="predicted"/>
<keyword evidence="9" id="KW-0472">Membrane</keyword>